<name>A0A6V6ZFY3_9FLAO</name>
<reference evidence="1 2" key="1">
    <citation type="submission" date="2020-06" db="EMBL/GenBank/DDBJ databases">
        <authorList>
            <person name="Criscuolo A."/>
        </authorList>
    </citation>
    <scope>NUCLEOTIDE SEQUENCE [LARGE SCALE GENOMIC DNA]</scope>
    <source>
        <strain evidence="2">CIP 110025</strain>
    </source>
</reference>
<keyword evidence="2" id="KW-1185">Reference proteome</keyword>
<dbReference type="Proteomes" id="UP000556700">
    <property type="component" value="Unassembled WGS sequence"/>
</dbReference>
<comment type="caution">
    <text evidence="1">The sequence shown here is derived from an EMBL/GenBank/DDBJ whole genome shotgun (WGS) entry which is preliminary data.</text>
</comment>
<evidence type="ECO:0000313" key="1">
    <source>
        <dbReference type="EMBL" id="CAD0009832.1"/>
    </source>
</evidence>
<gene>
    <name evidence="1" type="ORF">FLACHUCJ7_04472</name>
</gene>
<protein>
    <submittedName>
        <fullName evidence="1">Uncharacterized protein</fullName>
    </submittedName>
</protein>
<accession>A0A6V6ZFY3</accession>
<proteinExistence type="predicted"/>
<dbReference type="AlphaFoldDB" id="A0A6V6ZFY3"/>
<dbReference type="EMBL" id="CAIJDO010000312">
    <property type="protein sequence ID" value="CAD0009832.1"/>
    <property type="molecule type" value="Genomic_DNA"/>
</dbReference>
<organism evidence="1 2">
    <name type="scientific">Flavobacterium chungangense</name>
    <dbReference type="NCBI Taxonomy" id="554283"/>
    <lineage>
        <taxon>Bacteria</taxon>
        <taxon>Pseudomonadati</taxon>
        <taxon>Bacteroidota</taxon>
        <taxon>Flavobacteriia</taxon>
        <taxon>Flavobacteriales</taxon>
        <taxon>Flavobacteriaceae</taxon>
        <taxon>Flavobacterium</taxon>
    </lineage>
</organism>
<evidence type="ECO:0000313" key="2">
    <source>
        <dbReference type="Proteomes" id="UP000556700"/>
    </source>
</evidence>
<sequence>MFSGVTNSANPLKSHTITAAPVAMASITAFAFPNTMSYCSRIFSGLVVAFPLPLPTRSISIPSDKQASFIKGKICVCDI</sequence>